<feature type="transmembrane region" description="Helical" evidence="1">
    <location>
        <begin position="263"/>
        <end position="281"/>
    </location>
</feature>
<dbReference type="Proteomes" id="UP000738349">
    <property type="component" value="Unassembled WGS sequence"/>
</dbReference>
<accession>A0A9P9E3Y5</accession>
<keyword evidence="1" id="KW-0812">Transmembrane</keyword>
<dbReference type="InterPro" id="IPR053018">
    <property type="entry name" value="Elsinochrome_Biosynth-Asso"/>
</dbReference>
<protein>
    <submittedName>
        <fullName evidence="2">Uncharacterized protein</fullName>
    </submittedName>
</protein>
<gene>
    <name evidence="2" type="ORF">EDB81DRAFT_859648</name>
</gene>
<comment type="caution">
    <text evidence="2">The sequence shown here is derived from an EMBL/GenBank/DDBJ whole genome shotgun (WGS) entry which is preliminary data.</text>
</comment>
<dbReference type="PANTHER" id="PTHR37577:SF1">
    <property type="entry name" value="INTEGRAL MEMBRANE PROTEIN"/>
    <property type="match status" value="1"/>
</dbReference>
<reference evidence="2" key="1">
    <citation type="journal article" date="2021" name="Nat. Commun.">
        <title>Genetic determinants of endophytism in the Arabidopsis root mycobiome.</title>
        <authorList>
            <person name="Mesny F."/>
            <person name="Miyauchi S."/>
            <person name="Thiergart T."/>
            <person name="Pickel B."/>
            <person name="Atanasova L."/>
            <person name="Karlsson M."/>
            <person name="Huettel B."/>
            <person name="Barry K.W."/>
            <person name="Haridas S."/>
            <person name="Chen C."/>
            <person name="Bauer D."/>
            <person name="Andreopoulos W."/>
            <person name="Pangilinan J."/>
            <person name="LaButti K."/>
            <person name="Riley R."/>
            <person name="Lipzen A."/>
            <person name="Clum A."/>
            <person name="Drula E."/>
            <person name="Henrissat B."/>
            <person name="Kohler A."/>
            <person name="Grigoriev I.V."/>
            <person name="Martin F.M."/>
            <person name="Hacquard S."/>
        </authorList>
    </citation>
    <scope>NUCLEOTIDE SEQUENCE</scope>
    <source>
        <strain evidence="2">MPI-CAGE-AT-0147</strain>
    </source>
</reference>
<evidence type="ECO:0000256" key="1">
    <source>
        <dbReference type="SAM" id="Phobius"/>
    </source>
</evidence>
<feature type="transmembrane region" description="Helical" evidence="1">
    <location>
        <begin position="219"/>
        <end position="242"/>
    </location>
</feature>
<keyword evidence="1" id="KW-1133">Transmembrane helix</keyword>
<sequence>MFYTCNASDLNATLEAFADVSGPGVIASFLGPAFISVGLVFFHYILAFDPEENPFRTELPTGSQGPQLPHGPGQYEWTVNPIDKLAKQGIRWLFKRFCGFNGQILWLGSSEFTLRNDLSAYHFQLIVRVAWFSNLTHLAGLTVLRNYLHSRPVEKRIRLSLMVVLSIMLLFALVPTLSFNWSQGSESSDEIITPPGSKAICYFNIREIDASASTFSSGLVSMLLVLFSLVYWLLVSTVWGTFRFVKDKSSVSVKENDWTFGQILPMFLLLGPVAALISTILEARQHQSDNDRNIEAFCSRIDAANVEPSTHAQSHGTPDDEHDNLFTLELMVETAVNHREEVDQLLQRVLRTDSYMSANHRYDISNI</sequence>
<evidence type="ECO:0000313" key="2">
    <source>
        <dbReference type="EMBL" id="KAH7131005.1"/>
    </source>
</evidence>
<name>A0A9P9E3Y5_9HYPO</name>
<keyword evidence="3" id="KW-1185">Reference proteome</keyword>
<organism evidence="2 3">
    <name type="scientific">Dactylonectria macrodidyma</name>
    <dbReference type="NCBI Taxonomy" id="307937"/>
    <lineage>
        <taxon>Eukaryota</taxon>
        <taxon>Fungi</taxon>
        <taxon>Dikarya</taxon>
        <taxon>Ascomycota</taxon>
        <taxon>Pezizomycotina</taxon>
        <taxon>Sordariomycetes</taxon>
        <taxon>Hypocreomycetidae</taxon>
        <taxon>Hypocreales</taxon>
        <taxon>Nectriaceae</taxon>
        <taxon>Dactylonectria</taxon>
    </lineage>
</organism>
<keyword evidence="1" id="KW-0472">Membrane</keyword>
<dbReference type="AlphaFoldDB" id="A0A9P9E3Y5"/>
<feature type="transmembrane region" description="Helical" evidence="1">
    <location>
        <begin position="159"/>
        <end position="179"/>
    </location>
</feature>
<evidence type="ECO:0000313" key="3">
    <source>
        <dbReference type="Proteomes" id="UP000738349"/>
    </source>
</evidence>
<feature type="transmembrane region" description="Helical" evidence="1">
    <location>
        <begin position="25"/>
        <end position="46"/>
    </location>
</feature>
<proteinExistence type="predicted"/>
<dbReference type="OrthoDB" id="5427664at2759"/>
<dbReference type="PANTHER" id="PTHR37577">
    <property type="entry name" value="INTEGRAL MEMBRANE PROTEIN"/>
    <property type="match status" value="1"/>
</dbReference>
<dbReference type="EMBL" id="JAGMUV010000017">
    <property type="protein sequence ID" value="KAH7131005.1"/>
    <property type="molecule type" value="Genomic_DNA"/>
</dbReference>